<keyword evidence="2" id="KW-1185">Reference proteome</keyword>
<evidence type="ECO:0008006" key="3">
    <source>
        <dbReference type="Google" id="ProtNLM"/>
    </source>
</evidence>
<protein>
    <recommendedName>
        <fullName evidence="3">Thioredoxin-like fold domain-containing protein</fullName>
    </recommendedName>
</protein>
<dbReference type="EMBL" id="OOIL02000115">
    <property type="protein sequence ID" value="VFQ60422.1"/>
    <property type="molecule type" value="Genomic_DNA"/>
</dbReference>
<proteinExistence type="predicted"/>
<dbReference type="Proteomes" id="UP000595140">
    <property type="component" value="Unassembled WGS sequence"/>
</dbReference>
<name>A0A484KE54_9ASTE</name>
<sequence>MFFPSSGFRNPLPFLGTYQSEPWEKIILRMSDDCWDTKEDSYIGSKKNVDVVELLKGPNRDFLIKLEKKKKKCRKVAVPVPIEQELKGCYVIVACFLAPILSASGGAESCHTLIRLFEEVSARRLNPECKIVIVTKVRPCATDIWSGRNVEKVIFNKFFSGFPKGVLAIPFSDYKSRDRVFSSLSKFKQPPDAVLVVDPVGKVLGDSFGFLCSYGAAFYPFSMDHRRELSRRDEFFMERLFPFSFS</sequence>
<gene>
    <name evidence="1" type="ORF">CCAM_LOCUS2198</name>
</gene>
<dbReference type="AlphaFoldDB" id="A0A484KE54"/>
<organism evidence="1 2">
    <name type="scientific">Cuscuta campestris</name>
    <dbReference type="NCBI Taxonomy" id="132261"/>
    <lineage>
        <taxon>Eukaryota</taxon>
        <taxon>Viridiplantae</taxon>
        <taxon>Streptophyta</taxon>
        <taxon>Embryophyta</taxon>
        <taxon>Tracheophyta</taxon>
        <taxon>Spermatophyta</taxon>
        <taxon>Magnoliopsida</taxon>
        <taxon>eudicotyledons</taxon>
        <taxon>Gunneridae</taxon>
        <taxon>Pentapetalae</taxon>
        <taxon>asterids</taxon>
        <taxon>lamiids</taxon>
        <taxon>Solanales</taxon>
        <taxon>Convolvulaceae</taxon>
        <taxon>Cuscuteae</taxon>
        <taxon>Cuscuta</taxon>
        <taxon>Cuscuta subgen. Grammica</taxon>
        <taxon>Cuscuta sect. Cleistogrammica</taxon>
    </lineage>
</organism>
<evidence type="ECO:0000313" key="1">
    <source>
        <dbReference type="EMBL" id="VFQ60422.1"/>
    </source>
</evidence>
<accession>A0A484KE54</accession>
<evidence type="ECO:0000313" key="2">
    <source>
        <dbReference type="Proteomes" id="UP000595140"/>
    </source>
</evidence>
<reference evidence="1 2" key="1">
    <citation type="submission" date="2018-04" db="EMBL/GenBank/DDBJ databases">
        <authorList>
            <person name="Vogel A."/>
        </authorList>
    </citation>
    <scope>NUCLEOTIDE SEQUENCE [LARGE SCALE GENOMIC DNA]</scope>
</reference>